<feature type="region of interest" description="Disordered" evidence="1">
    <location>
        <begin position="1"/>
        <end position="22"/>
    </location>
</feature>
<comment type="caution">
    <text evidence="2">The sequence shown here is derived from an EMBL/GenBank/DDBJ whole genome shotgun (WGS) entry which is preliminary data.</text>
</comment>
<gene>
    <name evidence="2" type="ORF">EB796_010909</name>
</gene>
<dbReference type="Proteomes" id="UP000593567">
    <property type="component" value="Unassembled WGS sequence"/>
</dbReference>
<reference evidence="2" key="1">
    <citation type="submission" date="2020-06" db="EMBL/GenBank/DDBJ databases">
        <title>Draft genome of Bugula neritina, a colonial animal packing powerful symbionts and potential medicines.</title>
        <authorList>
            <person name="Rayko M."/>
        </authorList>
    </citation>
    <scope>NUCLEOTIDE SEQUENCE [LARGE SCALE GENOMIC DNA]</scope>
    <source>
        <strain evidence="2">Kwan_BN1</strain>
    </source>
</reference>
<protein>
    <submittedName>
        <fullName evidence="2">Uncharacterized protein</fullName>
    </submittedName>
</protein>
<name>A0A7J7JZM3_BUGNE</name>
<evidence type="ECO:0000256" key="1">
    <source>
        <dbReference type="SAM" id="MobiDB-lite"/>
    </source>
</evidence>
<keyword evidence="3" id="KW-1185">Reference proteome</keyword>
<sequence>MSGGDSPVKRESSLSADVDNDRPDVLSAAELAEGDVGTRAMITGAKALRRSPSKDTAYAVALKKALTKDRHQTRSGKGRGAPKKSKKMHYIYFLFNSSFSGL</sequence>
<proteinExistence type="predicted"/>
<dbReference type="EMBL" id="VXIV02001672">
    <property type="protein sequence ID" value="KAF6030788.1"/>
    <property type="molecule type" value="Genomic_DNA"/>
</dbReference>
<evidence type="ECO:0000313" key="2">
    <source>
        <dbReference type="EMBL" id="KAF6030788.1"/>
    </source>
</evidence>
<organism evidence="2 3">
    <name type="scientific">Bugula neritina</name>
    <name type="common">Brown bryozoan</name>
    <name type="synonym">Sertularia neritina</name>
    <dbReference type="NCBI Taxonomy" id="10212"/>
    <lineage>
        <taxon>Eukaryota</taxon>
        <taxon>Metazoa</taxon>
        <taxon>Spiralia</taxon>
        <taxon>Lophotrochozoa</taxon>
        <taxon>Bryozoa</taxon>
        <taxon>Gymnolaemata</taxon>
        <taxon>Cheilostomatida</taxon>
        <taxon>Flustrina</taxon>
        <taxon>Buguloidea</taxon>
        <taxon>Bugulidae</taxon>
        <taxon>Bugula</taxon>
    </lineage>
</organism>
<accession>A0A7J7JZM3</accession>
<evidence type="ECO:0000313" key="3">
    <source>
        <dbReference type="Proteomes" id="UP000593567"/>
    </source>
</evidence>
<dbReference type="AlphaFoldDB" id="A0A7J7JZM3"/>